<reference evidence="2" key="1">
    <citation type="submission" date="2013-03" db="EMBL/GenBank/DDBJ databases">
        <title>The Genome Sequence of Anopheles minimus MINIMUS1.</title>
        <authorList>
            <consortium name="The Broad Institute Genomics Platform"/>
            <person name="Neafsey D.E."/>
            <person name="Walton C."/>
            <person name="Walker B."/>
            <person name="Young S.K."/>
            <person name="Zeng Q."/>
            <person name="Gargeya S."/>
            <person name="Fitzgerald M."/>
            <person name="Haas B."/>
            <person name="Abouelleil A."/>
            <person name="Allen A.W."/>
            <person name="Alvarado L."/>
            <person name="Arachchi H.M."/>
            <person name="Berlin A.M."/>
            <person name="Chapman S.B."/>
            <person name="Gainer-Dewar J."/>
            <person name="Goldberg J."/>
            <person name="Griggs A."/>
            <person name="Gujja S."/>
            <person name="Hansen M."/>
            <person name="Howarth C."/>
            <person name="Imamovic A."/>
            <person name="Ireland A."/>
            <person name="Larimer J."/>
            <person name="McCowan C."/>
            <person name="Murphy C."/>
            <person name="Pearson M."/>
            <person name="Poon T.W."/>
            <person name="Priest M."/>
            <person name="Roberts A."/>
            <person name="Saif S."/>
            <person name="Shea T."/>
            <person name="Sisk P."/>
            <person name="Sykes S."/>
            <person name="Wortman J."/>
            <person name="Nusbaum C."/>
            <person name="Birren B."/>
        </authorList>
    </citation>
    <scope>NUCLEOTIDE SEQUENCE [LARGE SCALE GENOMIC DNA]</scope>
    <source>
        <strain evidence="2">MINIMUS1</strain>
    </source>
</reference>
<dbReference type="AlphaFoldDB" id="A0A182WN87"/>
<accession>A0A182WN87</accession>
<name>A0A182WN87_9DIPT</name>
<reference evidence="1" key="2">
    <citation type="submission" date="2020-05" db="UniProtKB">
        <authorList>
            <consortium name="EnsemblMetazoa"/>
        </authorList>
    </citation>
    <scope>IDENTIFICATION</scope>
    <source>
        <strain evidence="1">MINIMUS1</strain>
    </source>
</reference>
<dbReference type="VEuPathDB" id="VectorBase:AMIN014185"/>
<keyword evidence="2" id="KW-1185">Reference proteome</keyword>
<protein>
    <submittedName>
        <fullName evidence="1">Uncharacterized protein</fullName>
    </submittedName>
</protein>
<dbReference type="Proteomes" id="UP000075920">
    <property type="component" value="Unassembled WGS sequence"/>
</dbReference>
<evidence type="ECO:0000313" key="1">
    <source>
        <dbReference type="EnsemblMetazoa" id="AMIN014185-PA"/>
    </source>
</evidence>
<sequence>MLYITATIGRVTPQWHIPGIYRRHLQDCVPGVDCPQENPFLIGGEGQGTGIMFSEPPLPIEKLHAIIADGNNHPPRSDTIPSCVYGELGCEDYLGPPNVIG</sequence>
<dbReference type="EnsemblMetazoa" id="AMIN014185-RA">
    <property type="protein sequence ID" value="AMIN014185-PA"/>
    <property type="gene ID" value="AMIN014185"/>
</dbReference>
<proteinExistence type="predicted"/>
<organism evidence="1 2">
    <name type="scientific">Anopheles minimus</name>
    <dbReference type="NCBI Taxonomy" id="112268"/>
    <lineage>
        <taxon>Eukaryota</taxon>
        <taxon>Metazoa</taxon>
        <taxon>Ecdysozoa</taxon>
        <taxon>Arthropoda</taxon>
        <taxon>Hexapoda</taxon>
        <taxon>Insecta</taxon>
        <taxon>Pterygota</taxon>
        <taxon>Neoptera</taxon>
        <taxon>Endopterygota</taxon>
        <taxon>Diptera</taxon>
        <taxon>Nematocera</taxon>
        <taxon>Culicoidea</taxon>
        <taxon>Culicidae</taxon>
        <taxon>Anophelinae</taxon>
        <taxon>Anopheles</taxon>
    </lineage>
</organism>
<evidence type="ECO:0000313" key="2">
    <source>
        <dbReference type="Proteomes" id="UP000075920"/>
    </source>
</evidence>